<protein>
    <submittedName>
        <fullName evidence="3">NHL repeat-containing protein</fullName>
    </submittedName>
</protein>
<feature type="region of interest" description="Disordered" evidence="2">
    <location>
        <begin position="24"/>
        <end position="52"/>
    </location>
</feature>
<keyword evidence="4" id="KW-1185">Reference proteome</keyword>
<accession>A0ABT8QT26</accession>
<dbReference type="RefSeq" id="WP_302049429.1">
    <property type="nucleotide sequence ID" value="NZ_JAMJEV010000015.1"/>
</dbReference>
<sequence>MKLLLILFLLIPLVGCISVKPQNSIPPTPAPSAQAESGTKRSLPDSDSTLKSTDSLSFAKKFDGFSSPTGLAIDASGNLYVSNWSGGNVVKIDAQGKKSTFADGMGSPAGLAFDREGSLYIADYSKDVIYRVTSGKKTVFAQGLHTPTGIVFSKSGDLLVTNRSSNEIVKINPNGQVSTAAKGLQTPVGVVEDADGNLYVTNYSGGISHITPDGTVKTISDEFTTPGVGIAINSQNEVFAVDVGEGKIKRIDKDGKVTNILQGLNSVVGLLIEENGTFYIATWGDGTVHQFNSEKKS</sequence>
<organism evidence="3 4">
    <name type="scientific">Desulfosporosinus nitroreducens</name>
    <dbReference type="NCBI Taxonomy" id="2018668"/>
    <lineage>
        <taxon>Bacteria</taxon>
        <taxon>Bacillati</taxon>
        <taxon>Bacillota</taxon>
        <taxon>Clostridia</taxon>
        <taxon>Eubacteriales</taxon>
        <taxon>Desulfitobacteriaceae</taxon>
        <taxon>Desulfosporosinus</taxon>
    </lineage>
</organism>
<dbReference type="Proteomes" id="UP001176021">
    <property type="component" value="Unassembled WGS sequence"/>
</dbReference>
<dbReference type="Gene3D" id="2.40.10.500">
    <property type="match status" value="1"/>
</dbReference>
<evidence type="ECO:0000313" key="4">
    <source>
        <dbReference type="Proteomes" id="UP001176021"/>
    </source>
</evidence>
<dbReference type="InterPro" id="IPR011042">
    <property type="entry name" value="6-blade_b-propeller_TolB-like"/>
</dbReference>
<dbReference type="PANTHER" id="PTHR47572">
    <property type="entry name" value="LIPOPROTEIN-RELATED"/>
    <property type="match status" value="1"/>
</dbReference>
<evidence type="ECO:0000256" key="1">
    <source>
        <dbReference type="ARBA" id="ARBA00008853"/>
    </source>
</evidence>
<proteinExistence type="inferred from homology"/>
<dbReference type="EMBL" id="JAMJEV010000015">
    <property type="protein sequence ID" value="MDO0824517.1"/>
    <property type="molecule type" value="Genomic_DNA"/>
</dbReference>
<evidence type="ECO:0000256" key="2">
    <source>
        <dbReference type="SAM" id="MobiDB-lite"/>
    </source>
</evidence>
<dbReference type="InterPro" id="IPR051262">
    <property type="entry name" value="SMP-30/CGR1_Lactonase"/>
</dbReference>
<dbReference type="SUPFAM" id="SSF101898">
    <property type="entry name" value="NHL repeat"/>
    <property type="match status" value="1"/>
</dbReference>
<name>A0ABT8QT26_9FIRM</name>
<comment type="similarity">
    <text evidence="1">Belongs to the SMP-30/CGR1 family.</text>
</comment>
<dbReference type="PANTHER" id="PTHR47572:SF4">
    <property type="entry name" value="LACTONASE DRP35"/>
    <property type="match status" value="1"/>
</dbReference>
<comment type="caution">
    <text evidence="3">The sequence shown here is derived from an EMBL/GenBank/DDBJ whole genome shotgun (WGS) entry which is preliminary data.</text>
</comment>
<evidence type="ECO:0000313" key="3">
    <source>
        <dbReference type="EMBL" id="MDO0824517.1"/>
    </source>
</evidence>
<reference evidence="3" key="1">
    <citation type="submission" date="2022-05" db="EMBL/GenBank/DDBJ databases">
        <title>Expanded diversity of anoxic marine methylotrophy in a Black Sea sulfate reducing microorganism.</title>
        <authorList>
            <person name="Fischer P.Q."/>
            <person name="Stams A.J.M."/>
            <person name="Villanueva L."/>
            <person name="Sousa D.Z."/>
        </authorList>
    </citation>
    <scope>NUCLEOTIDE SEQUENCE</scope>
    <source>
        <strain evidence="3">P130</strain>
    </source>
</reference>
<dbReference type="Gene3D" id="2.120.10.30">
    <property type="entry name" value="TolB, C-terminal domain"/>
    <property type="match status" value="1"/>
</dbReference>
<gene>
    <name evidence="3" type="ORF">M8H41_16905</name>
</gene>
<dbReference type="CDD" id="cd05819">
    <property type="entry name" value="NHL"/>
    <property type="match status" value="1"/>
</dbReference>
<dbReference type="Pfam" id="PF24684">
    <property type="entry name" value="Vgb_lyase"/>
    <property type="match status" value="1"/>
</dbReference>